<dbReference type="PANTHER" id="PTHR43591">
    <property type="entry name" value="METHYLTRANSFERASE"/>
    <property type="match status" value="1"/>
</dbReference>
<dbReference type="EMBL" id="CP001634">
    <property type="protein sequence ID" value="ACR80693.1"/>
    <property type="molecule type" value="Genomic_DNA"/>
</dbReference>
<keyword evidence="3" id="KW-1185">Reference proteome</keyword>
<proteinExistence type="predicted"/>
<dbReference type="PANTHER" id="PTHR43591:SF24">
    <property type="entry name" value="2-METHOXY-6-POLYPRENYL-1,4-BENZOQUINOL METHYLASE, MITOCHONDRIAL"/>
    <property type="match status" value="1"/>
</dbReference>
<sequence length="256" mass="29849">MNESWEYYDDVASRYDYMYEEPYWVLYHEIVRKLINEHQVNGKILDLGTGTGRWAIELADKGMEIIAVDPAEKMLKVAEEKAKLYGVNIKFTKASGEALPFESNTFDFVLAMGDVLSYAKSPEKVLEEIKRVLKNRGKLLATVDNAYAFLHDFISQGETYNARRFIERERKVPIGDSSVSEKHFYTRPYFPEDIEKLVKNASMQLIDIAALVVFAPYSEEKLARNLDRIVQWELEFCRRKELFGRAEHLFFCARKE</sequence>
<dbReference type="eggNOG" id="COG2226">
    <property type="taxonomic scope" value="Bacteria"/>
</dbReference>
<feature type="domain" description="Methyltransferase" evidence="1">
    <location>
        <begin position="44"/>
        <end position="137"/>
    </location>
</feature>
<name>C5CH90_KOSOT</name>
<dbReference type="GO" id="GO:0008168">
    <property type="term" value="F:methyltransferase activity"/>
    <property type="evidence" value="ECO:0007669"/>
    <property type="project" value="UniProtKB-KW"/>
</dbReference>
<dbReference type="Gene3D" id="3.40.50.150">
    <property type="entry name" value="Vaccinia Virus protein VP39"/>
    <property type="match status" value="1"/>
</dbReference>
<reference evidence="2 3" key="1">
    <citation type="submission" date="2009-06" db="EMBL/GenBank/DDBJ databases">
        <title>Complete sequence of Thermotogales bacterium TBF 19.5.1.</title>
        <authorList>
            <consortium name="US DOE Joint Genome Institute"/>
            <person name="Lucas S."/>
            <person name="Copeland A."/>
            <person name="Lapidus A."/>
            <person name="Glavina del Rio T."/>
            <person name="Tice H."/>
            <person name="Bruce D."/>
            <person name="Goodwin L."/>
            <person name="Pitluck S."/>
            <person name="Chertkov O."/>
            <person name="Brettin T."/>
            <person name="Detter J.C."/>
            <person name="Han C."/>
            <person name="Schmutz J."/>
            <person name="Larimer F."/>
            <person name="Land M."/>
            <person name="Hauser L."/>
            <person name="Kyrpides N."/>
            <person name="Ovchinnikova G."/>
            <person name="Noll K."/>
        </authorList>
    </citation>
    <scope>NUCLEOTIDE SEQUENCE [LARGE SCALE GENOMIC DNA]</scope>
    <source>
        <strain evidence="3">ATCC BAA-1733 / DSM 21960 / TBF 19.5.1</strain>
    </source>
</reference>
<dbReference type="OrthoDB" id="45841at2"/>
<gene>
    <name evidence="2" type="ordered locus">Kole_2015</name>
</gene>
<dbReference type="KEGG" id="kol:Kole_2015"/>
<protein>
    <submittedName>
        <fullName evidence="2">Methyltransferase type 11</fullName>
    </submittedName>
</protein>
<accession>C5CH90</accession>
<dbReference type="AlphaFoldDB" id="C5CH90"/>
<dbReference type="HOGENOM" id="CLU_097888_0_0_0"/>
<dbReference type="STRING" id="521045.Kole_2015"/>
<dbReference type="GO" id="GO:0032259">
    <property type="term" value="P:methylation"/>
    <property type="evidence" value="ECO:0007669"/>
    <property type="project" value="UniProtKB-KW"/>
</dbReference>
<evidence type="ECO:0000313" key="2">
    <source>
        <dbReference type="EMBL" id="ACR80693.1"/>
    </source>
</evidence>
<evidence type="ECO:0000313" key="3">
    <source>
        <dbReference type="Proteomes" id="UP000002382"/>
    </source>
</evidence>
<organism evidence="2 3">
    <name type="scientific">Kosmotoga olearia (strain ATCC BAA-1733 / DSM 21960 / TBF 19.5.1)</name>
    <dbReference type="NCBI Taxonomy" id="521045"/>
    <lineage>
        <taxon>Bacteria</taxon>
        <taxon>Thermotogati</taxon>
        <taxon>Thermotogota</taxon>
        <taxon>Thermotogae</taxon>
        <taxon>Kosmotogales</taxon>
        <taxon>Kosmotogaceae</taxon>
        <taxon>Kosmotoga</taxon>
    </lineage>
</organism>
<dbReference type="InterPro" id="IPR041698">
    <property type="entry name" value="Methyltransf_25"/>
</dbReference>
<dbReference type="Pfam" id="PF13649">
    <property type="entry name" value="Methyltransf_25"/>
    <property type="match status" value="1"/>
</dbReference>
<dbReference type="CDD" id="cd02440">
    <property type="entry name" value="AdoMet_MTases"/>
    <property type="match status" value="1"/>
</dbReference>
<dbReference type="InterPro" id="IPR029063">
    <property type="entry name" value="SAM-dependent_MTases_sf"/>
</dbReference>
<keyword evidence="2" id="KW-0808">Transferase</keyword>
<dbReference type="SUPFAM" id="SSF53335">
    <property type="entry name" value="S-adenosyl-L-methionine-dependent methyltransferases"/>
    <property type="match status" value="1"/>
</dbReference>
<dbReference type="RefSeq" id="WP_015869336.1">
    <property type="nucleotide sequence ID" value="NC_012785.1"/>
</dbReference>
<keyword evidence="2" id="KW-0489">Methyltransferase</keyword>
<reference evidence="2 3" key="2">
    <citation type="journal article" date="2011" name="J. Bacteriol.">
        <title>Genome Sequence of Kosmotoga olearia Strain TBF 19.5.1, a Thermophilic Bacterium with a Wide Growth Temperature Range, Isolated from the Troll B Oil Platform in the North Sea.</title>
        <authorList>
            <person name="Swithers K.S."/>
            <person name="Dipippo J.L."/>
            <person name="Bruce D.C."/>
            <person name="Detter C."/>
            <person name="Tapia R."/>
            <person name="Han S."/>
            <person name="Goodwin L.A."/>
            <person name="Han J."/>
            <person name="Woyke T."/>
            <person name="Pitluck S."/>
            <person name="Pennacchio L."/>
            <person name="Nolan M."/>
            <person name="Mikhailova N."/>
            <person name="Land M.L."/>
            <person name="Nesbo C.L."/>
            <person name="Gogarten J.P."/>
            <person name="Noll K.M."/>
        </authorList>
    </citation>
    <scope>NUCLEOTIDE SEQUENCE [LARGE SCALE GENOMIC DNA]</scope>
    <source>
        <strain evidence="3">ATCC BAA-1733 / DSM 21960 / TBF 19.5.1</strain>
    </source>
</reference>
<evidence type="ECO:0000259" key="1">
    <source>
        <dbReference type="Pfam" id="PF13649"/>
    </source>
</evidence>
<dbReference type="Proteomes" id="UP000002382">
    <property type="component" value="Chromosome"/>
</dbReference>